<dbReference type="PROSITE" id="PS50075">
    <property type="entry name" value="CARRIER"/>
    <property type="match status" value="1"/>
</dbReference>
<evidence type="ECO:0000256" key="1">
    <source>
        <dbReference type="ARBA" id="ARBA00001957"/>
    </source>
</evidence>
<dbReference type="InterPro" id="IPR023213">
    <property type="entry name" value="CAT-like_dom_sf"/>
</dbReference>
<dbReference type="EMBL" id="LUTY01002592">
    <property type="protein sequence ID" value="OAD19977.1"/>
    <property type="molecule type" value="Genomic_DNA"/>
</dbReference>
<keyword evidence="3" id="KW-0596">Phosphopantetheine</keyword>
<dbReference type="InterPro" id="IPR045851">
    <property type="entry name" value="AMP-bd_C_sf"/>
</dbReference>
<dbReference type="PANTHER" id="PTHR45527">
    <property type="entry name" value="NONRIBOSOMAL PEPTIDE SYNTHETASE"/>
    <property type="match status" value="1"/>
</dbReference>
<dbReference type="SUPFAM" id="SSF52777">
    <property type="entry name" value="CoA-dependent acyltransferases"/>
    <property type="match status" value="2"/>
</dbReference>
<comment type="caution">
    <text evidence="6">The sequence shown here is derived from an EMBL/GenBank/DDBJ whole genome shotgun (WGS) entry which is preliminary data.</text>
</comment>
<dbReference type="FunFam" id="3.30.300.30:FF:000010">
    <property type="entry name" value="Enterobactin synthetase component F"/>
    <property type="match status" value="1"/>
</dbReference>
<evidence type="ECO:0000256" key="2">
    <source>
        <dbReference type="ARBA" id="ARBA00006432"/>
    </source>
</evidence>
<dbReference type="FunFam" id="1.10.1200.10:FF:000005">
    <property type="entry name" value="Nonribosomal peptide synthetase 1"/>
    <property type="match status" value="1"/>
</dbReference>
<evidence type="ECO:0000313" key="7">
    <source>
        <dbReference type="Proteomes" id="UP000076962"/>
    </source>
</evidence>
<comment type="cofactor">
    <cofactor evidence="1">
        <name>pantetheine 4'-phosphate</name>
        <dbReference type="ChEBI" id="CHEBI:47942"/>
    </cofactor>
</comment>
<dbReference type="InterPro" id="IPR042099">
    <property type="entry name" value="ANL_N_sf"/>
</dbReference>
<dbReference type="Gene3D" id="3.30.559.30">
    <property type="entry name" value="Nonribosomal peptide synthetase, condensation domain"/>
    <property type="match status" value="1"/>
</dbReference>
<dbReference type="GO" id="GO:0043041">
    <property type="term" value="P:amino acid activation for nonribosomal peptide biosynthetic process"/>
    <property type="evidence" value="ECO:0007669"/>
    <property type="project" value="TreeGrafter"/>
</dbReference>
<dbReference type="Gene3D" id="1.10.1200.10">
    <property type="entry name" value="ACP-like"/>
    <property type="match status" value="1"/>
</dbReference>
<dbReference type="PATRIC" id="fig|1003181.4.peg.5731"/>
<dbReference type="Pfam" id="PF13193">
    <property type="entry name" value="AMP-binding_C"/>
    <property type="match status" value="1"/>
</dbReference>
<organism evidence="6 7">
    <name type="scientific">Candidatus Thiomargarita nelsonii</name>
    <dbReference type="NCBI Taxonomy" id="1003181"/>
    <lineage>
        <taxon>Bacteria</taxon>
        <taxon>Pseudomonadati</taxon>
        <taxon>Pseudomonadota</taxon>
        <taxon>Gammaproteobacteria</taxon>
        <taxon>Thiotrichales</taxon>
        <taxon>Thiotrichaceae</taxon>
        <taxon>Thiomargarita</taxon>
    </lineage>
</organism>
<dbReference type="SMART" id="SM00823">
    <property type="entry name" value="PKS_PP"/>
    <property type="match status" value="1"/>
</dbReference>
<feature type="domain" description="Carrier" evidence="5">
    <location>
        <begin position="386"/>
        <end position="461"/>
    </location>
</feature>
<evidence type="ECO:0000256" key="4">
    <source>
        <dbReference type="ARBA" id="ARBA00022553"/>
    </source>
</evidence>
<dbReference type="GO" id="GO:0005829">
    <property type="term" value="C:cytosol"/>
    <property type="evidence" value="ECO:0007669"/>
    <property type="project" value="TreeGrafter"/>
</dbReference>
<dbReference type="GO" id="GO:0003824">
    <property type="term" value="F:catalytic activity"/>
    <property type="evidence" value="ECO:0007669"/>
    <property type="project" value="InterPro"/>
</dbReference>
<dbReference type="CDD" id="cd19531">
    <property type="entry name" value="LCL_NRPS-like"/>
    <property type="match status" value="1"/>
</dbReference>
<dbReference type="InterPro" id="IPR001242">
    <property type="entry name" value="Condensation_dom"/>
</dbReference>
<dbReference type="PROSITE" id="PS00455">
    <property type="entry name" value="AMP_BINDING"/>
    <property type="match status" value="1"/>
</dbReference>
<proteinExistence type="inferred from homology"/>
<dbReference type="InterPro" id="IPR006162">
    <property type="entry name" value="Ppantetheine_attach_site"/>
</dbReference>
<dbReference type="SUPFAM" id="SSF47336">
    <property type="entry name" value="ACP-like"/>
    <property type="match status" value="1"/>
</dbReference>
<reference evidence="6 7" key="1">
    <citation type="submission" date="2016-05" db="EMBL/GenBank/DDBJ databases">
        <title>Single-cell genome of chain-forming Candidatus Thiomargarita nelsonii and comparison to other large sulfur-oxidizing bacteria.</title>
        <authorList>
            <person name="Winkel M."/>
            <person name="Salman V."/>
            <person name="Woyke T."/>
            <person name="Schulz-Vogt H."/>
            <person name="Richter M."/>
            <person name="Flood B."/>
            <person name="Bailey J."/>
            <person name="Amann R."/>
            <person name="Mussmann M."/>
        </authorList>
    </citation>
    <scope>NUCLEOTIDE SEQUENCE [LARGE SCALE GENOMIC DNA]</scope>
    <source>
        <strain evidence="6 7">THI036</strain>
    </source>
</reference>
<dbReference type="InterPro" id="IPR020845">
    <property type="entry name" value="AMP-binding_CS"/>
</dbReference>
<dbReference type="InterPro" id="IPR010071">
    <property type="entry name" value="AA_adenyl_dom"/>
</dbReference>
<dbReference type="Gene3D" id="3.40.50.12780">
    <property type="entry name" value="N-terminal domain of ligase-like"/>
    <property type="match status" value="1"/>
</dbReference>
<dbReference type="PROSITE" id="PS00012">
    <property type="entry name" value="PHOSPHOPANTETHEINE"/>
    <property type="match status" value="1"/>
</dbReference>
<dbReference type="InterPro" id="IPR036736">
    <property type="entry name" value="ACP-like_sf"/>
</dbReference>
<dbReference type="Pfam" id="PF00550">
    <property type="entry name" value="PP-binding"/>
    <property type="match status" value="1"/>
</dbReference>
<dbReference type="Proteomes" id="UP000076962">
    <property type="component" value="Unassembled WGS sequence"/>
</dbReference>
<dbReference type="Gene3D" id="3.30.300.30">
    <property type="match status" value="1"/>
</dbReference>
<keyword evidence="7" id="KW-1185">Reference proteome</keyword>
<dbReference type="Gene3D" id="3.30.559.10">
    <property type="entry name" value="Chloramphenicol acetyltransferase-like domain"/>
    <property type="match status" value="1"/>
</dbReference>
<protein>
    <submittedName>
        <fullName evidence="6">Non-ribosomal peptide synthetase</fullName>
    </submittedName>
</protein>
<dbReference type="GO" id="GO:0031177">
    <property type="term" value="F:phosphopantetheine binding"/>
    <property type="evidence" value="ECO:0007669"/>
    <property type="project" value="InterPro"/>
</dbReference>
<evidence type="ECO:0000256" key="3">
    <source>
        <dbReference type="ARBA" id="ARBA00022450"/>
    </source>
</evidence>
<dbReference type="GO" id="GO:0044550">
    <property type="term" value="P:secondary metabolite biosynthetic process"/>
    <property type="evidence" value="ECO:0007669"/>
    <property type="project" value="TreeGrafter"/>
</dbReference>
<dbReference type="PANTHER" id="PTHR45527:SF1">
    <property type="entry name" value="FATTY ACID SYNTHASE"/>
    <property type="match status" value="1"/>
</dbReference>
<dbReference type="InterPro" id="IPR025110">
    <property type="entry name" value="AMP-bd_C"/>
</dbReference>
<dbReference type="NCBIfam" id="TIGR01733">
    <property type="entry name" value="AA-adenyl-dom"/>
    <property type="match status" value="1"/>
</dbReference>
<dbReference type="InterPro" id="IPR000873">
    <property type="entry name" value="AMP-dep_synth/lig_dom"/>
</dbReference>
<dbReference type="PRINTS" id="PR00154">
    <property type="entry name" value="AMPBINDING"/>
</dbReference>
<dbReference type="Pfam" id="PF00668">
    <property type="entry name" value="Condensation"/>
    <property type="match status" value="1"/>
</dbReference>
<dbReference type="InterPro" id="IPR020459">
    <property type="entry name" value="AMP-binding"/>
</dbReference>
<dbReference type="FunFam" id="2.30.38.10:FF:000001">
    <property type="entry name" value="Non-ribosomal peptide synthetase PvdI"/>
    <property type="match status" value="1"/>
</dbReference>
<comment type="similarity">
    <text evidence="2">Belongs to the ATP-dependent AMP-binding enzyme family.</text>
</comment>
<dbReference type="Pfam" id="PF00501">
    <property type="entry name" value="AMP-binding"/>
    <property type="match status" value="1"/>
</dbReference>
<name>A0A176RW69_9GAMM</name>
<dbReference type="SUPFAM" id="SSF56801">
    <property type="entry name" value="Acetyl-CoA synthetase-like"/>
    <property type="match status" value="1"/>
</dbReference>
<dbReference type="AlphaFoldDB" id="A0A176RW69"/>
<sequence length="832" mass="94267">MDFVVQETENLGVNRRAEDLAYVIYTSGSTGRPKGVSLPQAALVNLLHWQVQQPSLDKTETTLQFTSLSFDVSFQEIFSTFFNGGQLVLVNEETRKDASALLKYLSEQKIERLFMPYVMLQHLAQHLESSNHDALRLQNIITAGEQLHITPAIHSLFKTLPQCRLYNQYGPSESHVVTAFTLSLDKDIWMDLPPIGQPIANTRIYILDAAHQPQPPNLPGELCIAGAGLARSYLNRPELTAEKFIEVELFSKTERIYKTGDLARWLPDGNLEYLGRIDNQVKLRGFRIELGEIEAVLSQHEAVKEAVVTLYEADDNKRLVAYLKVKSEKFEGSLFTELKEWLKTRLPDYMVPSHFTVLDKLPLTPNGKIDRKALPAPEIEISTGTKPATPTEELLAGLMAFVLKCEAINQDDNFFELGGHSLLATQLIARIRDSFQIELPVRAIFEHPQLSTLAKAIETATGTVSLPAIEVQSEESPKILSYAQQRLWFLNQFEDNGSATYNMPAALLLSGELNLAALQQSLHWLQERHASLRTYFPTHAGKATAQIQTIDKIEALRVHDLRMLTDEVQNNEVQNWLNSYALTKFDLATGPLFKTELLQLNETQSVLLLNMHHIISDGWSMGVFIRDWQHAYTAFAQNAEPSLASLTIQYSDYAAWQRNWLQGEVLQQQVDYWMQQLIGSPELLELPTDKPRPPQQSYQGAHYAHWLSATLSQSVTLLSQQQGVTVFMTLLASFNILLSRYSRQNDISVGSPIANRTHSQTEDIIGFFVNTLVLHSRLQPQQSFIDLLLQIRQTCLEANAHQDIPFEMLVEQLQPTRRLSHHPLFQVMLVRL</sequence>
<keyword evidence="4" id="KW-0597">Phosphoprotein</keyword>
<dbReference type="InterPro" id="IPR020806">
    <property type="entry name" value="PKS_PP-bd"/>
</dbReference>
<accession>A0A176RW69</accession>
<dbReference type="InterPro" id="IPR009081">
    <property type="entry name" value="PP-bd_ACP"/>
</dbReference>
<evidence type="ECO:0000259" key="5">
    <source>
        <dbReference type="PROSITE" id="PS50075"/>
    </source>
</evidence>
<gene>
    <name evidence="6" type="ORF">THIOM_004348</name>
</gene>
<evidence type="ECO:0000313" key="6">
    <source>
        <dbReference type="EMBL" id="OAD19977.1"/>
    </source>
</evidence>